<evidence type="ECO:0000313" key="2">
    <source>
        <dbReference type="EMBL" id="MFC7345636.1"/>
    </source>
</evidence>
<feature type="region of interest" description="Disordered" evidence="1">
    <location>
        <begin position="22"/>
        <end position="44"/>
    </location>
</feature>
<name>A0ABW2LY96_9FLAO</name>
<keyword evidence="3" id="KW-1185">Reference proteome</keyword>
<organism evidence="2 3">
    <name type="scientific">Chryseobacterium zhengzhouense</name>
    <dbReference type="NCBI Taxonomy" id="1636086"/>
    <lineage>
        <taxon>Bacteria</taxon>
        <taxon>Pseudomonadati</taxon>
        <taxon>Bacteroidota</taxon>
        <taxon>Flavobacteriia</taxon>
        <taxon>Flavobacteriales</taxon>
        <taxon>Weeksellaceae</taxon>
        <taxon>Chryseobacterium group</taxon>
        <taxon>Chryseobacterium</taxon>
    </lineage>
</organism>
<dbReference type="EMBL" id="JBHTCR010000001">
    <property type="protein sequence ID" value="MFC7345636.1"/>
    <property type="molecule type" value="Genomic_DNA"/>
</dbReference>
<dbReference type="PROSITE" id="PS51257">
    <property type="entry name" value="PROKAR_LIPOPROTEIN"/>
    <property type="match status" value="1"/>
</dbReference>
<proteinExistence type="predicted"/>
<reference evidence="3" key="1">
    <citation type="journal article" date="2019" name="Int. J. Syst. Evol. Microbiol.">
        <title>The Global Catalogue of Microorganisms (GCM) 10K type strain sequencing project: providing services to taxonomists for standard genome sequencing and annotation.</title>
        <authorList>
            <consortium name="The Broad Institute Genomics Platform"/>
            <consortium name="The Broad Institute Genome Sequencing Center for Infectious Disease"/>
            <person name="Wu L."/>
            <person name="Ma J."/>
        </authorList>
    </citation>
    <scope>NUCLEOTIDE SEQUENCE [LARGE SCALE GENOMIC DNA]</scope>
    <source>
        <strain evidence="3">CCUG 54781</strain>
    </source>
</reference>
<dbReference type="Proteomes" id="UP001596550">
    <property type="component" value="Unassembled WGS sequence"/>
</dbReference>
<accession>A0ABW2LY96</accession>
<evidence type="ECO:0000256" key="1">
    <source>
        <dbReference type="SAM" id="MobiDB-lite"/>
    </source>
</evidence>
<protein>
    <recommendedName>
        <fullName evidence="4">Quinol oxidase subunit 4</fullName>
    </recommendedName>
</protein>
<evidence type="ECO:0008006" key="4">
    <source>
        <dbReference type="Google" id="ProtNLM"/>
    </source>
</evidence>
<gene>
    <name evidence="2" type="ORF">ACFQO9_02755</name>
</gene>
<comment type="caution">
    <text evidence="2">The sequence shown here is derived from an EMBL/GenBank/DDBJ whole genome shotgun (WGS) entry which is preliminary data.</text>
</comment>
<dbReference type="RefSeq" id="WP_378173187.1">
    <property type="nucleotide sequence ID" value="NZ_JBHTCR010000001.1"/>
</dbReference>
<sequence length="44" mass="5005">MKNLALLFGTLFILAACTKSETQYTDQENKRQTVNDQKSDTIKP</sequence>
<feature type="compositionally biased region" description="Basic and acidic residues" evidence="1">
    <location>
        <begin position="27"/>
        <end position="44"/>
    </location>
</feature>
<evidence type="ECO:0000313" key="3">
    <source>
        <dbReference type="Proteomes" id="UP001596550"/>
    </source>
</evidence>